<feature type="compositionally biased region" description="Polar residues" evidence="1">
    <location>
        <begin position="802"/>
        <end position="824"/>
    </location>
</feature>
<dbReference type="Proteomes" id="UP000828390">
    <property type="component" value="Unassembled WGS sequence"/>
</dbReference>
<feature type="compositionally biased region" description="Polar residues" evidence="1">
    <location>
        <begin position="46"/>
        <end position="59"/>
    </location>
</feature>
<name>A0A9D3Z2X0_DREPO</name>
<evidence type="ECO:0000256" key="1">
    <source>
        <dbReference type="SAM" id="MobiDB-lite"/>
    </source>
</evidence>
<feature type="compositionally biased region" description="Basic and acidic residues" evidence="1">
    <location>
        <begin position="233"/>
        <end position="254"/>
    </location>
</feature>
<feature type="region of interest" description="Disordered" evidence="1">
    <location>
        <begin position="739"/>
        <end position="863"/>
    </location>
</feature>
<feature type="compositionally biased region" description="Polar residues" evidence="1">
    <location>
        <begin position="137"/>
        <end position="151"/>
    </location>
</feature>
<evidence type="ECO:0000313" key="2">
    <source>
        <dbReference type="EMBL" id="KAH3709332.1"/>
    </source>
</evidence>
<feature type="non-terminal residue" evidence="2">
    <location>
        <position position="1053"/>
    </location>
</feature>
<feature type="compositionally biased region" description="Basic and acidic residues" evidence="1">
    <location>
        <begin position="776"/>
        <end position="801"/>
    </location>
</feature>
<feature type="compositionally biased region" description="Polar residues" evidence="1">
    <location>
        <begin position="672"/>
        <end position="693"/>
    </location>
</feature>
<feature type="compositionally biased region" description="Polar residues" evidence="1">
    <location>
        <begin position="73"/>
        <end position="82"/>
    </location>
</feature>
<feature type="compositionally biased region" description="Basic and acidic residues" evidence="1">
    <location>
        <begin position="307"/>
        <end position="355"/>
    </location>
</feature>
<feature type="compositionally biased region" description="Basic and acidic residues" evidence="1">
    <location>
        <begin position="756"/>
        <end position="766"/>
    </location>
</feature>
<protein>
    <submittedName>
        <fullName evidence="2">Uncharacterized protein</fullName>
    </submittedName>
</protein>
<comment type="caution">
    <text evidence="2">The sequence shown here is derived from an EMBL/GenBank/DDBJ whole genome shotgun (WGS) entry which is preliminary data.</text>
</comment>
<dbReference type="AlphaFoldDB" id="A0A9D3Z2X0"/>
<feature type="compositionally biased region" description="Polar residues" evidence="1">
    <location>
        <begin position="744"/>
        <end position="755"/>
    </location>
</feature>
<sequence>SEESVNVVAYSPTNQPTNLGETSPSELKVTAVNGRLDVETGITPLRDSTGSQNGNAHSRGNSEDLSKVDRRSGASTGSSPRPSTLGRELPDIPVANGNKTTTLPADRSHQSQSSLSSNELKGHHSQLPDVPAAARVSSPSVESHSRGTTHSHLPEIPSSGRVSAPDNHLPRPGTHSHTQLPEIPKNATSAKSPEKEKKKSQVDTSKSQVHDSKVHIRPKKAKAEDTGTSASDDYDHLDATGKKRNRPRSDYDHVVFESGEKHVVIAKSKLKENDYAEVKPSSYEAVDEEVTVIPVSKPKSASVSTEKSVKKSSEGGHDVVDKTSSFDDPYNRIKGDDPPYNKIKEEDPPYNKIKVDDPYSMIKVSLSDDPYNTVKDDDDSIKYVDDLDPYDDVLEGAGATERRLSRRKKGQSFKAAVDDPYNTVVIDEERNVSNQTDPYARVGDTEIEIDDPYNKVVDVENPGNVVDTENILPEYGEDDYATVNKVEAEYAKVNKGIAQKSATEQTSLDSQKPTLSANSSKQNYQYSTVVKVKKAFSGNGDASSSSVLTSEITSSSSSSNQGSNGAASAAEDQRNPGRYQVQGHSTGISVSGHDTLLSGPRADTSSHLSISAHRHGLGNHINVTHSIESQGHVGQGHRGQGQESASTPMEPPRDYYDDDDDDGGVGQLEVGNYNTVSRVNQDTPSGAQAQGSTKEPPYNKLSVRESLASMNARAASNTYEYVLEVDNLYATVEGGSGDGVVRATGSSNPGSPSQGDSRRTLNRSEADVPPLPSLDSLHETAKQHQGEVRKKPDYYNIDKNKNLPNKGQGHQRTPSGQMVQGHSRTPSDHGQIRSQASSDMTSSYESRVMSSSFEGGSMSSSYEGRVPMATQENVDLEFDQNYQSVDNTKNGDECLELDPNYETVDEAKSKVKYEEINGTRPKQLVRSHIYEVPGDKRKYEVVKDGDIVTEDGKIRAHVYEEVTVSSEERRQKQKLLSQHTYEEVTEVMGQKKKGGKSNQSTDASSSKDVGKKKKGHERSGSGDLFSFGKKKNDDKDKSKESKRKTDGKDASKK</sequence>
<gene>
    <name evidence="2" type="ORF">DPMN_068794</name>
</gene>
<feature type="region of interest" description="Disordered" evidence="1">
    <location>
        <begin position="984"/>
        <end position="1053"/>
    </location>
</feature>
<organism evidence="2 3">
    <name type="scientific">Dreissena polymorpha</name>
    <name type="common">Zebra mussel</name>
    <name type="synonym">Mytilus polymorpha</name>
    <dbReference type="NCBI Taxonomy" id="45954"/>
    <lineage>
        <taxon>Eukaryota</taxon>
        <taxon>Metazoa</taxon>
        <taxon>Spiralia</taxon>
        <taxon>Lophotrochozoa</taxon>
        <taxon>Mollusca</taxon>
        <taxon>Bivalvia</taxon>
        <taxon>Autobranchia</taxon>
        <taxon>Heteroconchia</taxon>
        <taxon>Euheterodonta</taxon>
        <taxon>Imparidentia</taxon>
        <taxon>Neoheterodontei</taxon>
        <taxon>Myida</taxon>
        <taxon>Dreissenoidea</taxon>
        <taxon>Dreissenidae</taxon>
        <taxon>Dreissena</taxon>
    </lineage>
</organism>
<feature type="region of interest" description="Disordered" evidence="1">
    <location>
        <begin position="1"/>
        <end position="254"/>
    </location>
</feature>
<feature type="compositionally biased region" description="Basic and acidic residues" evidence="1">
    <location>
        <begin position="1030"/>
        <end position="1053"/>
    </location>
</feature>
<accession>A0A9D3Z2X0</accession>
<reference evidence="2" key="1">
    <citation type="journal article" date="2019" name="bioRxiv">
        <title>The Genome of the Zebra Mussel, Dreissena polymorpha: A Resource for Invasive Species Research.</title>
        <authorList>
            <person name="McCartney M.A."/>
            <person name="Auch B."/>
            <person name="Kono T."/>
            <person name="Mallez S."/>
            <person name="Zhang Y."/>
            <person name="Obille A."/>
            <person name="Becker A."/>
            <person name="Abrahante J.E."/>
            <person name="Garbe J."/>
            <person name="Badalamenti J.P."/>
            <person name="Herman A."/>
            <person name="Mangelson H."/>
            <person name="Liachko I."/>
            <person name="Sullivan S."/>
            <person name="Sone E.D."/>
            <person name="Koren S."/>
            <person name="Silverstein K.A.T."/>
            <person name="Beckman K.B."/>
            <person name="Gohl D.M."/>
        </authorList>
    </citation>
    <scope>NUCLEOTIDE SEQUENCE</scope>
    <source>
        <strain evidence="2">Duluth1</strain>
        <tissue evidence="2">Whole animal</tissue>
    </source>
</reference>
<feature type="region of interest" description="Disordered" evidence="1">
    <location>
        <begin position="552"/>
        <end position="608"/>
    </location>
</feature>
<keyword evidence="3" id="KW-1185">Reference proteome</keyword>
<feature type="region of interest" description="Disordered" evidence="1">
    <location>
        <begin position="500"/>
        <end position="521"/>
    </location>
</feature>
<feature type="compositionally biased region" description="Polar residues" evidence="1">
    <location>
        <begin position="11"/>
        <end position="25"/>
    </location>
</feature>
<feature type="compositionally biased region" description="Polar residues" evidence="1">
    <location>
        <begin position="832"/>
        <end position="845"/>
    </location>
</feature>
<feature type="compositionally biased region" description="Low complexity" evidence="1">
    <location>
        <begin position="849"/>
        <end position="861"/>
    </location>
</feature>
<feature type="compositionally biased region" description="Low complexity" evidence="1">
    <location>
        <begin position="552"/>
        <end position="570"/>
    </location>
</feature>
<feature type="compositionally biased region" description="Basic and acidic residues" evidence="1">
    <location>
        <begin position="192"/>
        <end position="201"/>
    </location>
</feature>
<evidence type="ECO:0000313" key="3">
    <source>
        <dbReference type="Proteomes" id="UP000828390"/>
    </source>
</evidence>
<feature type="region of interest" description="Disordered" evidence="1">
    <location>
        <begin position="296"/>
        <end position="355"/>
    </location>
</feature>
<dbReference type="EMBL" id="JAIWYP010000014">
    <property type="protein sequence ID" value="KAH3709332.1"/>
    <property type="molecule type" value="Genomic_DNA"/>
</dbReference>
<feature type="compositionally biased region" description="Basic and acidic residues" evidence="1">
    <location>
        <begin position="60"/>
        <end position="72"/>
    </location>
</feature>
<proteinExistence type="predicted"/>
<reference evidence="2" key="2">
    <citation type="submission" date="2020-11" db="EMBL/GenBank/DDBJ databases">
        <authorList>
            <person name="McCartney M.A."/>
            <person name="Auch B."/>
            <person name="Kono T."/>
            <person name="Mallez S."/>
            <person name="Becker A."/>
            <person name="Gohl D.M."/>
            <person name="Silverstein K.A.T."/>
            <person name="Koren S."/>
            <person name="Bechman K.B."/>
            <person name="Herman A."/>
            <person name="Abrahante J.E."/>
            <person name="Garbe J."/>
        </authorList>
    </citation>
    <scope>NUCLEOTIDE SEQUENCE</scope>
    <source>
        <strain evidence="2">Duluth1</strain>
        <tissue evidence="2">Whole animal</tissue>
    </source>
</reference>
<feature type="region of interest" description="Disordered" evidence="1">
    <location>
        <begin position="629"/>
        <end position="699"/>
    </location>
</feature>